<accession>A0A2S6CT90</accession>
<dbReference type="RefSeq" id="WP_104388340.1">
    <property type="nucleotide sequence ID" value="NZ_PGEM01000095.1"/>
</dbReference>
<reference evidence="3 4" key="1">
    <citation type="submission" date="2018-02" db="EMBL/GenBank/DDBJ databases">
        <title>Discovery of a pederin family compound in a non-symbiotic bloom-forming cyanobacterium.</title>
        <authorList>
            <person name="Kust A."/>
            <person name="Mares J."/>
            <person name="Jokela J."/>
            <person name="Urajova P."/>
            <person name="Hajek J."/>
            <person name="Saurav K."/>
            <person name="Voracova K."/>
            <person name="Fewer D.P."/>
            <person name="Haapaniemi E."/>
            <person name="Permi P."/>
            <person name="Rehakova K."/>
            <person name="Sivonen K."/>
            <person name="Hrouzek P."/>
        </authorList>
    </citation>
    <scope>NUCLEOTIDE SEQUENCE [LARGE SCALE GENOMIC DNA]</scope>
    <source>
        <strain evidence="3 4">CHARLIE-1</strain>
    </source>
</reference>
<feature type="domain" description="Apple" evidence="2">
    <location>
        <begin position="80"/>
        <end position="130"/>
    </location>
</feature>
<dbReference type="Proteomes" id="UP000239589">
    <property type="component" value="Unassembled WGS sequence"/>
</dbReference>
<dbReference type="EMBL" id="PGEM01000095">
    <property type="protein sequence ID" value="PPJ62820.1"/>
    <property type="molecule type" value="Genomic_DNA"/>
</dbReference>
<protein>
    <recommendedName>
        <fullName evidence="2">Apple domain-containing protein</fullName>
    </recommendedName>
</protein>
<dbReference type="AlphaFoldDB" id="A0A2S6CT90"/>
<dbReference type="Gene3D" id="3.50.4.10">
    <property type="entry name" value="Hepatocyte Growth Factor"/>
    <property type="match status" value="1"/>
</dbReference>
<proteinExistence type="predicted"/>
<organism evidence="3 4">
    <name type="scientific">Cuspidothrix issatschenkoi CHARLIE-1</name>
    <dbReference type="NCBI Taxonomy" id="2052836"/>
    <lineage>
        <taxon>Bacteria</taxon>
        <taxon>Bacillati</taxon>
        <taxon>Cyanobacteriota</taxon>
        <taxon>Cyanophyceae</taxon>
        <taxon>Nostocales</taxon>
        <taxon>Aphanizomenonaceae</taxon>
        <taxon>Cuspidothrix</taxon>
    </lineage>
</organism>
<name>A0A2S6CT90_9CYAN</name>
<gene>
    <name evidence="3" type="ORF">CUN59_13560</name>
</gene>
<feature type="signal peptide" evidence="1">
    <location>
        <begin position="1"/>
        <end position="25"/>
    </location>
</feature>
<feature type="chain" id="PRO_5015516372" description="Apple domain-containing protein" evidence="1">
    <location>
        <begin position="26"/>
        <end position="260"/>
    </location>
</feature>
<keyword evidence="1" id="KW-0732">Signal</keyword>
<evidence type="ECO:0000313" key="4">
    <source>
        <dbReference type="Proteomes" id="UP000239589"/>
    </source>
</evidence>
<evidence type="ECO:0000259" key="2">
    <source>
        <dbReference type="Pfam" id="PF14295"/>
    </source>
</evidence>
<dbReference type="Pfam" id="PF14295">
    <property type="entry name" value="PAN_4"/>
    <property type="match status" value="1"/>
</dbReference>
<evidence type="ECO:0000313" key="3">
    <source>
        <dbReference type="EMBL" id="PPJ62820.1"/>
    </source>
</evidence>
<dbReference type="InterPro" id="IPR003609">
    <property type="entry name" value="Pan_app"/>
</dbReference>
<dbReference type="OrthoDB" id="9178925at2"/>
<sequence length="260" mass="28034">MRYKMVRIAIAPLLMVGLMLVPSLAQPSQAEGGGSRTTGLLEKKSLPISQINPLIPDRIDPNILLDPSYRLPPISQVDGVDRYGSDYRVISPATTPRDCALACLSDRGRCRAYTFVRAGYQGPQPVCYLKTPAPPETPNPCCVSGVIGSTDPVSPAQTSRGYDSIPGRFDGAADAILNNMGGDPYRYPYWPSEVPFNESGCQLACSDPARFTSSGTESRPCAAYTFQRAFGPNPAVCTTFTRVPSQVIPDSNCTSGVRRF</sequence>
<keyword evidence="4" id="KW-1185">Reference proteome</keyword>
<comment type="caution">
    <text evidence="3">The sequence shown here is derived from an EMBL/GenBank/DDBJ whole genome shotgun (WGS) entry which is preliminary data.</text>
</comment>
<evidence type="ECO:0000256" key="1">
    <source>
        <dbReference type="SAM" id="SignalP"/>
    </source>
</evidence>